<keyword evidence="3" id="KW-1185">Reference proteome</keyword>
<accession>A0A9Q3F8W8</accession>
<organism evidence="2 3">
    <name type="scientific">Austropuccinia psidii MF-1</name>
    <dbReference type="NCBI Taxonomy" id="1389203"/>
    <lineage>
        <taxon>Eukaryota</taxon>
        <taxon>Fungi</taxon>
        <taxon>Dikarya</taxon>
        <taxon>Basidiomycota</taxon>
        <taxon>Pucciniomycotina</taxon>
        <taxon>Pucciniomycetes</taxon>
        <taxon>Pucciniales</taxon>
        <taxon>Sphaerophragmiaceae</taxon>
        <taxon>Austropuccinia</taxon>
    </lineage>
</organism>
<reference evidence="2" key="1">
    <citation type="submission" date="2021-03" db="EMBL/GenBank/DDBJ databases">
        <title>Draft genome sequence of rust myrtle Austropuccinia psidii MF-1, a brazilian biotype.</title>
        <authorList>
            <person name="Quecine M.C."/>
            <person name="Pachon D.M.R."/>
            <person name="Bonatelli M.L."/>
            <person name="Correr F.H."/>
            <person name="Franceschini L.M."/>
            <person name="Leite T.F."/>
            <person name="Margarido G.R.A."/>
            <person name="Almeida C.A."/>
            <person name="Ferrarezi J.A."/>
            <person name="Labate C.A."/>
        </authorList>
    </citation>
    <scope>NUCLEOTIDE SEQUENCE</scope>
    <source>
        <strain evidence="2">MF-1</strain>
    </source>
</reference>
<feature type="region of interest" description="Disordered" evidence="1">
    <location>
        <begin position="27"/>
        <end position="66"/>
    </location>
</feature>
<comment type="caution">
    <text evidence="2">The sequence shown here is derived from an EMBL/GenBank/DDBJ whole genome shotgun (WGS) entry which is preliminary data.</text>
</comment>
<evidence type="ECO:0000256" key="1">
    <source>
        <dbReference type="SAM" id="MobiDB-lite"/>
    </source>
</evidence>
<sequence>MPRNQNLWELTPGPSVTQWLEDLFHELSQHNEPPIPSPSQSSELQVPSHEDASTCEPEPEVAPMKSTEECFARAATPRSVIIIDDKPIGSPPPSTPTPIPSPEIPSFPR</sequence>
<feature type="compositionally biased region" description="Pro residues" evidence="1">
    <location>
        <begin position="89"/>
        <end position="109"/>
    </location>
</feature>
<protein>
    <submittedName>
        <fullName evidence="2">Uncharacterized protein</fullName>
    </submittedName>
</protein>
<dbReference type="AlphaFoldDB" id="A0A9Q3F8W8"/>
<proteinExistence type="predicted"/>
<feature type="region of interest" description="Disordered" evidence="1">
    <location>
        <begin position="82"/>
        <end position="109"/>
    </location>
</feature>
<dbReference type="EMBL" id="AVOT02037683">
    <property type="protein sequence ID" value="MBW0532382.1"/>
    <property type="molecule type" value="Genomic_DNA"/>
</dbReference>
<dbReference type="Proteomes" id="UP000765509">
    <property type="component" value="Unassembled WGS sequence"/>
</dbReference>
<gene>
    <name evidence="2" type="ORF">O181_072097</name>
</gene>
<name>A0A9Q3F8W8_9BASI</name>
<evidence type="ECO:0000313" key="2">
    <source>
        <dbReference type="EMBL" id="MBW0532382.1"/>
    </source>
</evidence>
<evidence type="ECO:0000313" key="3">
    <source>
        <dbReference type="Proteomes" id="UP000765509"/>
    </source>
</evidence>